<dbReference type="Gene3D" id="3.30.160.20">
    <property type="match status" value="1"/>
</dbReference>
<protein>
    <recommendedName>
        <fullName evidence="7">Prokaryotic-type class I peptide chain release factors domain-containing protein</fullName>
    </recommendedName>
</protein>
<dbReference type="Pfam" id="PF00472">
    <property type="entry name" value="RF-1"/>
    <property type="match status" value="1"/>
</dbReference>
<evidence type="ECO:0000256" key="1">
    <source>
        <dbReference type="ARBA" id="ARBA00004496"/>
    </source>
</evidence>
<dbReference type="NCBIfam" id="NF001859">
    <property type="entry name" value="PRK00591.1"/>
    <property type="match status" value="1"/>
</dbReference>
<keyword evidence="4" id="KW-0963">Cytoplasm</keyword>
<dbReference type="PROSITE" id="PS00745">
    <property type="entry name" value="RF_PROK_I"/>
    <property type="match status" value="1"/>
</dbReference>
<dbReference type="PANTHER" id="PTHR43804">
    <property type="entry name" value="LD18447P"/>
    <property type="match status" value="1"/>
</dbReference>
<evidence type="ECO:0000256" key="3">
    <source>
        <dbReference type="ARBA" id="ARBA00022481"/>
    </source>
</evidence>
<evidence type="ECO:0000256" key="5">
    <source>
        <dbReference type="ARBA" id="ARBA00022917"/>
    </source>
</evidence>
<evidence type="ECO:0000313" key="9">
    <source>
        <dbReference type="Proteomes" id="UP001630127"/>
    </source>
</evidence>
<keyword evidence="6" id="KW-0175">Coiled coil</keyword>
<dbReference type="InterPro" id="IPR050057">
    <property type="entry name" value="Prokaryotic/Mito_RF"/>
</dbReference>
<dbReference type="Gene3D" id="6.10.140.1950">
    <property type="match status" value="1"/>
</dbReference>
<dbReference type="NCBIfam" id="TIGR00019">
    <property type="entry name" value="prfA"/>
    <property type="match status" value="1"/>
</dbReference>
<evidence type="ECO:0000259" key="7">
    <source>
        <dbReference type="PROSITE" id="PS00745"/>
    </source>
</evidence>
<evidence type="ECO:0000256" key="2">
    <source>
        <dbReference type="ARBA" id="ARBA00010835"/>
    </source>
</evidence>
<dbReference type="SMART" id="SM00937">
    <property type="entry name" value="PCRF"/>
    <property type="match status" value="1"/>
</dbReference>
<dbReference type="FunFam" id="3.30.70.1660:FF:000002">
    <property type="entry name" value="Peptide chain release factor 1"/>
    <property type="match status" value="1"/>
</dbReference>
<dbReference type="HAMAP" id="MF_00093">
    <property type="entry name" value="Rel_fac_1"/>
    <property type="match status" value="1"/>
</dbReference>
<dbReference type="GO" id="GO:0016149">
    <property type="term" value="F:translation release factor activity, codon specific"/>
    <property type="evidence" value="ECO:0007669"/>
    <property type="project" value="UniProtKB-ARBA"/>
</dbReference>
<dbReference type="PANTHER" id="PTHR43804:SF7">
    <property type="entry name" value="LD18447P"/>
    <property type="match status" value="1"/>
</dbReference>
<proteinExistence type="inferred from homology"/>
<keyword evidence="5" id="KW-0648">Protein biosynthesis</keyword>
<gene>
    <name evidence="8" type="ORF">ACH5RR_019937</name>
</gene>
<dbReference type="Proteomes" id="UP001630127">
    <property type="component" value="Unassembled WGS sequence"/>
</dbReference>
<evidence type="ECO:0000256" key="4">
    <source>
        <dbReference type="ARBA" id="ARBA00022490"/>
    </source>
</evidence>
<reference evidence="8 9" key="1">
    <citation type="submission" date="2024-11" db="EMBL/GenBank/DDBJ databases">
        <title>A near-complete genome assembly of Cinchona calisaya.</title>
        <authorList>
            <person name="Lian D.C."/>
            <person name="Zhao X.W."/>
            <person name="Wei L."/>
        </authorList>
    </citation>
    <scope>NUCLEOTIDE SEQUENCE [LARGE SCALE GENOMIC DNA]</scope>
    <source>
        <tissue evidence="8">Nenye</tissue>
    </source>
</reference>
<feature type="coiled-coil region" evidence="6">
    <location>
        <begin position="130"/>
        <end position="174"/>
    </location>
</feature>
<dbReference type="GO" id="GO:0005829">
    <property type="term" value="C:cytosol"/>
    <property type="evidence" value="ECO:0007669"/>
    <property type="project" value="UniProtKB-ARBA"/>
</dbReference>
<keyword evidence="3" id="KW-0488">Methylation</keyword>
<feature type="domain" description="Prokaryotic-type class I peptide chain release factors" evidence="7">
    <location>
        <begin position="306"/>
        <end position="322"/>
    </location>
</feature>
<sequence>MRNRGGVWFSKNNRFLSLVFADFESSCSCNLPSLKLPWTASSRIHSPKTPPPSQAVLNFLRPYSTVNEVPQPQLSIDLIKLMEQRLSAIEHRNAYLLGLINQPEASPAEYSGANKELRKLRHSLDLTIHLRAKQKEIKDLKSVITECQDDRDMKEMASEELNQALEEEKRLQYLLLKHLIPKDDADERDCILEVRAGTGGEEASLFAVDIFKMYDKYAQKNGWRFEVLDVAESDLKGYKEASAAISGVGVYGKLKFESGIHRVQRVPVTEKSGRVHTSAVSVAILPQADQVDVQLKNEDLRIDTYRSGGSGGQHVNTTNSAVRITHIPSGLTVAIQDERSQHMNKTKALKVLCAKLYEMERSRVQSLRSRLRLEQIGSGDRSERIRTYNFPQGRVTDHRIGITIHSMDEIMQGEGLDTFIDALLLRQEMDAIALFSSTQA</sequence>
<dbReference type="Pfam" id="PF03462">
    <property type="entry name" value="PCRF"/>
    <property type="match status" value="1"/>
</dbReference>
<accession>A0ABD2ZD26</accession>
<dbReference type="FunFam" id="3.30.160.20:FF:000004">
    <property type="entry name" value="Peptide chain release factor 1"/>
    <property type="match status" value="1"/>
</dbReference>
<dbReference type="InterPro" id="IPR005139">
    <property type="entry name" value="PCRF"/>
</dbReference>
<dbReference type="GO" id="GO:0005739">
    <property type="term" value="C:mitochondrion"/>
    <property type="evidence" value="ECO:0007669"/>
    <property type="project" value="GOC"/>
</dbReference>
<dbReference type="SUPFAM" id="SSF75620">
    <property type="entry name" value="Release factor"/>
    <property type="match status" value="1"/>
</dbReference>
<keyword evidence="9" id="KW-1185">Reference proteome</keyword>
<comment type="caution">
    <text evidence="8">The sequence shown here is derived from an EMBL/GenBank/DDBJ whole genome shotgun (WGS) entry which is preliminary data.</text>
</comment>
<dbReference type="InterPro" id="IPR045853">
    <property type="entry name" value="Pep_chain_release_fac_I_sf"/>
</dbReference>
<comment type="similarity">
    <text evidence="2">Belongs to the prokaryotic/mitochondrial release factor family.</text>
</comment>
<comment type="subcellular location">
    <subcellularLocation>
        <location evidence="1">Cytoplasm</location>
    </subcellularLocation>
</comment>
<dbReference type="AlphaFoldDB" id="A0ABD2ZD26"/>
<dbReference type="GO" id="GO:0070126">
    <property type="term" value="P:mitochondrial translational termination"/>
    <property type="evidence" value="ECO:0007669"/>
    <property type="project" value="UniProtKB-ARBA"/>
</dbReference>
<dbReference type="InterPro" id="IPR000352">
    <property type="entry name" value="Pep_chain_release_fac_I"/>
</dbReference>
<evidence type="ECO:0000256" key="6">
    <source>
        <dbReference type="SAM" id="Coils"/>
    </source>
</evidence>
<organism evidence="8 9">
    <name type="scientific">Cinchona calisaya</name>
    <dbReference type="NCBI Taxonomy" id="153742"/>
    <lineage>
        <taxon>Eukaryota</taxon>
        <taxon>Viridiplantae</taxon>
        <taxon>Streptophyta</taxon>
        <taxon>Embryophyta</taxon>
        <taxon>Tracheophyta</taxon>
        <taxon>Spermatophyta</taxon>
        <taxon>Magnoliopsida</taxon>
        <taxon>eudicotyledons</taxon>
        <taxon>Gunneridae</taxon>
        <taxon>Pentapetalae</taxon>
        <taxon>asterids</taxon>
        <taxon>lamiids</taxon>
        <taxon>Gentianales</taxon>
        <taxon>Rubiaceae</taxon>
        <taxon>Cinchonoideae</taxon>
        <taxon>Cinchoneae</taxon>
        <taxon>Cinchona</taxon>
    </lineage>
</organism>
<dbReference type="EMBL" id="JBJUIK010000009">
    <property type="protein sequence ID" value="KAL3517348.1"/>
    <property type="molecule type" value="Genomic_DNA"/>
</dbReference>
<dbReference type="InterPro" id="IPR004373">
    <property type="entry name" value="RF-1"/>
</dbReference>
<evidence type="ECO:0000313" key="8">
    <source>
        <dbReference type="EMBL" id="KAL3517348.1"/>
    </source>
</evidence>
<name>A0ABD2ZD26_9GENT</name>
<dbReference type="FunFam" id="3.30.70.1660:FF:000004">
    <property type="entry name" value="Peptide chain release factor 1"/>
    <property type="match status" value="1"/>
</dbReference>
<dbReference type="Gene3D" id="3.30.70.1660">
    <property type="match status" value="1"/>
</dbReference>